<accession>K7ADE3</accession>
<dbReference type="GO" id="GO:0008677">
    <property type="term" value="F:2-dehydropantoate 2-reductase activity"/>
    <property type="evidence" value="ECO:0007669"/>
    <property type="project" value="UniProtKB-EC"/>
</dbReference>
<dbReference type="HOGENOM" id="CLU_031468_0_0_6"/>
<dbReference type="NCBIfam" id="TIGR00745">
    <property type="entry name" value="apbA_panE"/>
    <property type="match status" value="1"/>
</dbReference>
<dbReference type="InterPro" id="IPR013752">
    <property type="entry name" value="KPA_reductase"/>
</dbReference>
<comment type="catalytic activity">
    <reaction evidence="9">
        <text>(R)-pantoate + NADP(+) = 2-dehydropantoate + NADPH + H(+)</text>
        <dbReference type="Rhea" id="RHEA:16233"/>
        <dbReference type="ChEBI" id="CHEBI:11561"/>
        <dbReference type="ChEBI" id="CHEBI:15378"/>
        <dbReference type="ChEBI" id="CHEBI:15980"/>
        <dbReference type="ChEBI" id="CHEBI:57783"/>
        <dbReference type="ChEBI" id="CHEBI:58349"/>
        <dbReference type="EC" id="1.1.1.169"/>
    </reaction>
</comment>
<evidence type="ECO:0000256" key="2">
    <source>
        <dbReference type="ARBA" id="ARBA00007870"/>
    </source>
</evidence>
<keyword evidence="5" id="KW-0566">Pantothenate biosynthesis</keyword>
<dbReference type="Proteomes" id="UP000011864">
    <property type="component" value="Chromosome"/>
</dbReference>
<dbReference type="STRING" id="1129794.C427_3068"/>
<dbReference type="EMBL" id="CP003837">
    <property type="protein sequence ID" value="AGH45177.1"/>
    <property type="molecule type" value="Genomic_DNA"/>
</dbReference>
<feature type="domain" description="Ketopantoate reductase C-terminal" evidence="11">
    <location>
        <begin position="189"/>
        <end position="328"/>
    </location>
</feature>
<dbReference type="SUPFAM" id="SSF51735">
    <property type="entry name" value="NAD(P)-binding Rossmann-fold domains"/>
    <property type="match status" value="1"/>
</dbReference>
<dbReference type="RefSeq" id="WP_007640026.1">
    <property type="nucleotide sequence ID" value="NC_020514.1"/>
</dbReference>
<protein>
    <recommendedName>
        <fullName evidence="4">2-dehydropantoate 2-reductase</fullName>
        <ecNumber evidence="3">1.1.1.169</ecNumber>
    </recommendedName>
    <alternativeName>
        <fullName evidence="8">Ketopantoate reductase</fullName>
    </alternativeName>
</protein>
<dbReference type="InterPro" id="IPR050838">
    <property type="entry name" value="Ketopantoate_reductase"/>
</dbReference>
<comment type="similarity">
    <text evidence="2">Belongs to the ketopantoate reductase family.</text>
</comment>
<dbReference type="Pfam" id="PF02558">
    <property type="entry name" value="ApbA"/>
    <property type="match status" value="1"/>
</dbReference>
<proteinExistence type="inferred from homology"/>
<evidence type="ECO:0000313" key="12">
    <source>
        <dbReference type="EMBL" id="AGH45177.1"/>
    </source>
</evidence>
<dbReference type="InterPro" id="IPR013332">
    <property type="entry name" value="KPR_N"/>
</dbReference>
<feature type="domain" description="Ketopantoate reductase N-terminal" evidence="10">
    <location>
        <begin position="11"/>
        <end position="163"/>
    </location>
</feature>
<dbReference type="eggNOG" id="COG1893">
    <property type="taxonomic scope" value="Bacteria"/>
</dbReference>
<comment type="pathway">
    <text evidence="1">Cofactor biosynthesis; (R)-pantothenate biosynthesis; (R)-pantoate from 3-methyl-2-oxobutanoate: step 2/2.</text>
</comment>
<dbReference type="UniPathway" id="UPA00028">
    <property type="reaction ID" value="UER00004"/>
</dbReference>
<sequence length="354" mass="38906">MTDFFPWEQHTIFGAGLIGCYLGGAISVQGFQTTLICRVTTKSKLTLGFKLTDYQDHQAVLPKIDVQDDKQLSSPDSTVKKARFLWLTVKCIGIKQAILDIAPLVDIQTIILCCQNGLGSEAAVKQAYPDNMVLRVMIPFNVVEISPGHYHRGSEGKLTIEQTPQSQIGISTLVMALQSELLPISSTTNMDALLWAKLQLNLGNSVNALADIPVKAMLEQRGYRKVIALLMGECLQVADALDIKLPKVTVISAHKIPMVLRLPNFIFTLVANKMLEIDPNVLSSMCWDVSQGKPTEIEHINGAILKHAKSLNIACPANEKISDLIRQLSDIKSLTQEQKPPISAEVLLNWVSGK</sequence>
<evidence type="ECO:0000256" key="7">
    <source>
        <dbReference type="ARBA" id="ARBA00023002"/>
    </source>
</evidence>
<dbReference type="GO" id="GO:0050661">
    <property type="term" value="F:NADP binding"/>
    <property type="evidence" value="ECO:0007669"/>
    <property type="project" value="TreeGrafter"/>
</dbReference>
<evidence type="ECO:0000256" key="1">
    <source>
        <dbReference type="ARBA" id="ARBA00004994"/>
    </source>
</evidence>
<evidence type="ECO:0000256" key="6">
    <source>
        <dbReference type="ARBA" id="ARBA00022857"/>
    </source>
</evidence>
<evidence type="ECO:0000256" key="9">
    <source>
        <dbReference type="ARBA" id="ARBA00048793"/>
    </source>
</evidence>
<dbReference type="Pfam" id="PF08546">
    <property type="entry name" value="ApbA_C"/>
    <property type="match status" value="1"/>
</dbReference>
<evidence type="ECO:0000256" key="8">
    <source>
        <dbReference type="ARBA" id="ARBA00032024"/>
    </source>
</evidence>
<dbReference type="Gene3D" id="1.10.1040.10">
    <property type="entry name" value="N-(1-d-carboxylethyl)-l-norvaline Dehydrogenase, domain 2"/>
    <property type="match status" value="1"/>
</dbReference>
<evidence type="ECO:0000259" key="10">
    <source>
        <dbReference type="Pfam" id="PF02558"/>
    </source>
</evidence>
<dbReference type="InterPro" id="IPR003710">
    <property type="entry name" value="ApbA"/>
</dbReference>
<dbReference type="GO" id="GO:0015940">
    <property type="term" value="P:pantothenate biosynthetic process"/>
    <property type="evidence" value="ECO:0007669"/>
    <property type="project" value="UniProtKB-UniPathway"/>
</dbReference>
<dbReference type="GO" id="GO:0005737">
    <property type="term" value="C:cytoplasm"/>
    <property type="evidence" value="ECO:0007669"/>
    <property type="project" value="TreeGrafter"/>
</dbReference>
<organism evidence="12 13">
    <name type="scientific">Paraglaciecola psychrophila 170</name>
    <dbReference type="NCBI Taxonomy" id="1129794"/>
    <lineage>
        <taxon>Bacteria</taxon>
        <taxon>Pseudomonadati</taxon>
        <taxon>Pseudomonadota</taxon>
        <taxon>Gammaproteobacteria</taxon>
        <taxon>Alteromonadales</taxon>
        <taxon>Alteromonadaceae</taxon>
        <taxon>Paraglaciecola</taxon>
    </lineage>
</organism>
<name>K7ADE3_9ALTE</name>
<keyword evidence="13" id="KW-1185">Reference proteome</keyword>
<dbReference type="OrthoDB" id="6530772at2"/>
<evidence type="ECO:0000256" key="4">
    <source>
        <dbReference type="ARBA" id="ARBA00019465"/>
    </source>
</evidence>
<keyword evidence="7" id="KW-0560">Oxidoreductase</keyword>
<evidence type="ECO:0000256" key="5">
    <source>
        <dbReference type="ARBA" id="ARBA00022655"/>
    </source>
</evidence>
<evidence type="ECO:0000313" key="13">
    <source>
        <dbReference type="Proteomes" id="UP000011864"/>
    </source>
</evidence>
<dbReference type="InterPro" id="IPR008927">
    <property type="entry name" value="6-PGluconate_DH-like_C_sf"/>
</dbReference>
<dbReference type="AlphaFoldDB" id="K7ADE3"/>
<dbReference type="EC" id="1.1.1.169" evidence="3"/>
<reference evidence="12 13" key="1">
    <citation type="journal article" date="2013" name="Genome Announc.">
        <title>Complete Genome Sequence of Glaciecola psychrophila Strain 170T.</title>
        <authorList>
            <person name="Yin J."/>
            <person name="Chen J."/>
            <person name="Liu G."/>
            <person name="Yu Y."/>
            <person name="Song L."/>
            <person name="Wang X."/>
            <person name="Qu X."/>
        </authorList>
    </citation>
    <scope>NUCLEOTIDE SEQUENCE [LARGE SCALE GENOMIC DNA]</scope>
    <source>
        <strain evidence="12 13">170</strain>
    </source>
</reference>
<dbReference type="PATRIC" id="fig|1129794.4.peg.3051"/>
<evidence type="ECO:0000256" key="3">
    <source>
        <dbReference type="ARBA" id="ARBA00013014"/>
    </source>
</evidence>
<dbReference type="InterPro" id="IPR013328">
    <property type="entry name" value="6PGD_dom2"/>
</dbReference>
<dbReference type="PANTHER" id="PTHR43765:SF2">
    <property type="entry name" value="2-DEHYDROPANTOATE 2-REDUCTASE"/>
    <property type="match status" value="1"/>
</dbReference>
<gene>
    <name evidence="12" type="ORF">C427_3068</name>
</gene>
<evidence type="ECO:0000259" key="11">
    <source>
        <dbReference type="Pfam" id="PF08546"/>
    </source>
</evidence>
<dbReference type="InterPro" id="IPR036291">
    <property type="entry name" value="NAD(P)-bd_dom_sf"/>
</dbReference>
<dbReference type="SUPFAM" id="SSF48179">
    <property type="entry name" value="6-phosphogluconate dehydrogenase C-terminal domain-like"/>
    <property type="match status" value="1"/>
</dbReference>
<keyword evidence="6" id="KW-0521">NADP</keyword>
<dbReference type="PANTHER" id="PTHR43765">
    <property type="entry name" value="2-DEHYDROPANTOATE 2-REDUCTASE-RELATED"/>
    <property type="match status" value="1"/>
</dbReference>
<dbReference type="KEGG" id="gps:C427_3068"/>
<dbReference type="Gene3D" id="3.40.50.720">
    <property type="entry name" value="NAD(P)-binding Rossmann-like Domain"/>
    <property type="match status" value="1"/>
</dbReference>